<organism evidence="8 9">
    <name type="scientific">Actinomyces bovis</name>
    <dbReference type="NCBI Taxonomy" id="1658"/>
    <lineage>
        <taxon>Bacteria</taxon>
        <taxon>Bacillati</taxon>
        <taxon>Actinomycetota</taxon>
        <taxon>Actinomycetes</taxon>
        <taxon>Actinomycetales</taxon>
        <taxon>Actinomycetaceae</taxon>
        <taxon>Actinomyces</taxon>
    </lineage>
</organism>
<keyword evidence="3" id="KW-0813">Transport</keyword>
<dbReference type="PANTHER" id="PTHR42711">
    <property type="entry name" value="ABC TRANSPORTER ATP-BINDING PROTEIN"/>
    <property type="match status" value="1"/>
</dbReference>
<keyword evidence="5 8" id="KW-0067">ATP-binding</keyword>
<keyword evidence="6" id="KW-0046">Antibiotic resistance</keyword>
<accession>A0ABY1VQ09</accession>
<sequence length="292" mass="32241">MKAPSFECRRLTKVFDGFILGPVDADFPKGQVTGIFGPNGAGKSTLVSLLTGTLKKDSGEVANIGQFTCGGVFEQLFLLPHTRVIDQLEGLRRALKRSPGLLDNVIDECNLTPYLNHRVVKLSTGNKQRLALALSLIQDPDVFIFDEPLNGLDPDGIEWLNSRVKALALNQKAIIFATHLLAEAEAIVDRCLFLMEGQVIYQGNLDSIIESMEDLDRYICLESSELTEGSSGQDVVYRGKRWVYVYEPSGVSGRPEGLSLAEIMENNLHRVSLTELYHLKTHNFRVSGGSSE</sequence>
<dbReference type="SUPFAM" id="SSF52540">
    <property type="entry name" value="P-loop containing nucleoside triphosphate hydrolases"/>
    <property type="match status" value="1"/>
</dbReference>
<evidence type="ECO:0000256" key="1">
    <source>
        <dbReference type="ARBA" id="ARBA00004202"/>
    </source>
</evidence>
<dbReference type="PROSITE" id="PS50893">
    <property type="entry name" value="ABC_TRANSPORTER_2"/>
    <property type="match status" value="1"/>
</dbReference>
<keyword evidence="4" id="KW-0547">Nucleotide-binding</keyword>
<evidence type="ECO:0000256" key="4">
    <source>
        <dbReference type="ARBA" id="ARBA00022741"/>
    </source>
</evidence>
<keyword evidence="8" id="KW-0315">Glutamine amidotransferase</keyword>
<dbReference type="InterPro" id="IPR027417">
    <property type="entry name" value="P-loop_NTPase"/>
</dbReference>
<name>A0ABY1VQ09_9ACTO</name>
<evidence type="ECO:0000313" key="9">
    <source>
        <dbReference type="Proteomes" id="UP000250006"/>
    </source>
</evidence>
<dbReference type="InterPro" id="IPR003593">
    <property type="entry name" value="AAA+_ATPase"/>
</dbReference>
<dbReference type="RefSeq" id="WP_111837120.1">
    <property type="nucleotide sequence ID" value="NZ_UAPQ01000010.1"/>
</dbReference>
<comment type="caution">
    <text evidence="8">The sequence shown here is derived from an EMBL/GenBank/DDBJ whole genome shotgun (WGS) entry which is preliminary data.</text>
</comment>
<evidence type="ECO:0000256" key="3">
    <source>
        <dbReference type="ARBA" id="ARBA00022448"/>
    </source>
</evidence>
<proteinExistence type="inferred from homology"/>
<dbReference type="InterPro" id="IPR050763">
    <property type="entry name" value="ABC_transporter_ATP-binding"/>
</dbReference>
<evidence type="ECO:0000256" key="2">
    <source>
        <dbReference type="ARBA" id="ARBA00005417"/>
    </source>
</evidence>
<gene>
    <name evidence="8" type="primary">ybhF_5</name>
    <name evidence="8" type="ORF">NCTC11535_01916</name>
</gene>
<keyword evidence="9" id="KW-1185">Reference proteome</keyword>
<dbReference type="Pfam" id="PF00005">
    <property type="entry name" value="ABC_tran"/>
    <property type="match status" value="1"/>
</dbReference>
<comment type="subcellular location">
    <subcellularLocation>
        <location evidence="1">Cell membrane</location>
        <topology evidence="1">Peripheral membrane protein</topology>
    </subcellularLocation>
</comment>
<reference evidence="8 9" key="1">
    <citation type="submission" date="2018-06" db="EMBL/GenBank/DDBJ databases">
        <authorList>
            <consortium name="Pathogen Informatics"/>
            <person name="Doyle S."/>
        </authorList>
    </citation>
    <scope>NUCLEOTIDE SEQUENCE [LARGE SCALE GENOMIC DNA]</scope>
    <source>
        <strain evidence="8 9">NCTC11535</strain>
    </source>
</reference>
<dbReference type="Gene3D" id="3.40.50.300">
    <property type="entry name" value="P-loop containing nucleotide triphosphate hydrolases"/>
    <property type="match status" value="1"/>
</dbReference>
<dbReference type="PANTHER" id="PTHR42711:SF5">
    <property type="entry name" value="ABC TRANSPORTER ATP-BINDING PROTEIN NATA"/>
    <property type="match status" value="1"/>
</dbReference>
<evidence type="ECO:0000256" key="6">
    <source>
        <dbReference type="ARBA" id="ARBA00023251"/>
    </source>
</evidence>
<evidence type="ECO:0000313" key="8">
    <source>
        <dbReference type="EMBL" id="SPT54206.1"/>
    </source>
</evidence>
<dbReference type="GO" id="GO:0005524">
    <property type="term" value="F:ATP binding"/>
    <property type="evidence" value="ECO:0007669"/>
    <property type="project" value="UniProtKB-KW"/>
</dbReference>
<dbReference type="CDD" id="cd03230">
    <property type="entry name" value="ABC_DR_subfamily_A"/>
    <property type="match status" value="1"/>
</dbReference>
<dbReference type="InterPro" id="IPR003439">
    <property type="entry name" value="ABC_transporter-like_ATP-bd"/>
</dbReference>
<evidence type="ECO:0000259" key="7">
    <source>
        <dbReference type="PROSITE" id="PS50893"/>
    </source>
</evidence>
<feature type="domain" description="ABC transporter" evidence="7">
    <location>
        <begin position="1"/>
        <end position="221"/>
    </location>
</feature>
<comment type="similarity">
    <text evidence="2">Belongs to the ABC transporter superfamily.</text>
</comment>
<evidence type="ECO:0000256" key="5">
    <source>
        <dbReference type="ARBA" id="ARBA00022840"/>
    </source>
</evidence>
<protein>
    <submittedName>
        <fullName evidence="8">Uncharacterized ABC transporter ATP-binding protein YbhF</fullName>
    </submittedName>
</protein>
<dbReference type="Proteomes" id="UP000250006">
    <property type="component" value="Unassembled WGS sequence"/>
</dbReference>
<dbReference type="SMART" id="SM00382">
    <property type="entry name" value="AAA"/>
    <property type="match status" value="1"/>
</dbReference>
<dbReference type="EMBL" id="UAPQ01000010">
    <property type="protein sequence ID" value="SPT54206.1"/>
    <property type="molecule type" value="Genomic_DNA"/>
</dbReference>